<name>Q3IGJ6_PSET1</name>
<dbReference type="GO" id="GO:0003677">
    <property type="term" value="F:DNA binding"/>
    <property type="evidence" value="ECO:0007669"/>
    <property type="project" value="UniProtKB-KW"/>
</dbReference>
<gene>
    <name evidence="6" type="ordered locus">PSHAa1527</name>
</gene>
<dbReference type="SUPFAM" id="SSF47413">
    <property type="entry name" value="lambda repressor-like DNA-binding domains"/>
    <property type="match status" value="1"/>
</dbReference>
<keyword evidence="2" id="KW-0805">Transcription regulation</keyword>
<keyword evidence="3" id="KW-0238">DNA-binding</keyword>
<dbReference type="EMBL" id="CR954246">
    <property type="protein sequence ID" value="CAI86600.1"/>
    <property type="molecule type" value="Genomic_DNA"/>
</dbReference>
<dbReference type="InterPro" id="IPR010982">
    <property type="entry name" value="Lambda_DNA-bd_dom_sf"/>
</dbReference>
<dbReference type="BioCyc" id="PHAL326442:PSHA_RS07510-MONOMER"/>
<keyword evidence="4" id="KW-0804">Transcription</keyword>
<proteinExistence type="inferred from homology"/>
<dbReference type="InterPro" id="IPR001387">
    <property type="entry name" value="Cro/C1-type_HTH"/>
</dbReference>
<evidence type="ECO:0000256" key="1">
    <source>
        <dbReference type="ARBA" id="ARBA00006157"/>
    </source>
</evidence>
<evidence type="ECO:0000256" key="3">
    <source>
        <dbReference type="ARBA" id="ARBA00023125"/>
    </source>
</evidence>
<dbReference type="CDD" id="cd00093">
    <property type="entry name" value="HTH_XRE"/>
    <property type="match status" value="1"/>
</dbReference>
<comment type="similarity">
    <text evidence="1">Belongs to the ner transcriptional regulatory family.</text>
</comment>
<keyword evidence="7" id="KW-1185">Reference proteome</keyword>
<evidence type="ECO:0000256" key="4">
    <source>
        <dbReference type="ARBA" id="ARBA00023163"/>
    </source>
</evidence>
<evidence type="ECO:0000313" key="6">
    <source>
        <dbReference type="EMBL" id="CAI86600.1"/>
    </source>
</evidence>
<accession>Q3IGJ6</accession>
<sequence>MNHEEIKAAIYKKGYTLAMVAECINKHPSHISSIIHRRNTSSVIANAIAKAIDMPVEQVFPDVPAYQCKTKQEANLNKRKAELAALLAPTSCE</sequence>
<evidence type="ECO:0000313" key="7">
    <source>
        <dbReference type="Proteomes" id="UP000006843"/>
    </source>
</evidence>
<dbReference type="HOGENOM" id="CLU_186115_0_0_6"/>
<dbReference type="Gene3D" id="1.10.260.40">
    <property type="entry name" value="lambda repressor-like DNA-binding domains"/>
    <property type="match status" value="1"/>
</dbReference>
<dbReference type="eggNOG" id="ENOG5033BG5">
    <property type="taxonomic scope" value="Bacteria"/>
</dbReference>
<dbReference type="Pfam" id="PF13693">
    <property type="entry name" value="HTH_35"/>
    <property type="match status" value="1"/>
</dbReference>
<organism evidence="6 7">
    <name type="scientific">Pseudoalteromonas translucida (strain TAC 125)</name>
    <dbReference type="NCBI Taxonomy" id="326442"/>
    <lineage>
        <taxon>Bacteria</taxon>
        <taxon>Pseudomonadati</taxon>
        <taxon>Pseudomonadota</taxon>
        <taxon>Gammaproteobacteria</taxon>
        <taxon>Alteromonadales</taxon>
        <taxon>Pseudoalteromonadaceae</taxon>
        <taxon>Pseudoalteromonas</taxon>
    </lineage>
</organism>
<dbReference type="Proteomes" id="UP000006843">
    <property type="component" value="Chromosome I"/>
</dbReference>
<dbReference type="KEGG" id="pha:PSHAa1527"/>
<evidence type="ECO:0000256" key="2">
    <source>
        <dbReference type="ARBA" id="ARBA00023015"/>
    </source>
</evidence>
<dbReference type="STRING" id="326442.PSHAa1527"/>
<feature type="domain" description="Ner winged helix-turn-helix DNA-binding" evidence="5">
    <location>
        <begin position="2"/>
        <end position="62"/>
    </location>
</feature>
<dbReference type="InterPro" id="IPR038722">
    <property type="entry name" value="Ner_HTH_dom"/>
</dbReference>
<evidence type="ECO:0000259" key="5">
    <source>
        <dbReference type="Pfam" id="PF13693"/>
    </source>
</evidence>
<reference evidence="6 7" key="1">
    <citation type="journal article" date="2005" name="Genome Res.">
        <title>Coping with cold: the genome of the versatile marine Antarctica bacterium Pseudoalteromonas haloplanktis TAC125.</title>
        <authorList>
            <person name="Medigue C."/>
            <person name="Krin E."/>
            <person name="Pascal G."/>
            <person name="Barbe V."/>
            <person name="Bernsel A."/>
            <person name="Bertin P."/>
            <person name="Cheung F."/>
            <person name="Cruveiller S."/>
            <person name="Damico S."/>
            <person name="Duilio A."/>
            <person name="Fang G."/>
            <person name="Feller G."/>
            <person name="Mangenot S."/>
            <person name="Marino G."/>
            <person name="Nilsson J."/>
            <person name="Parilli E."/>
            <person name="Rocha E."/>
            <person name="Rouy Z."/>
            <person name="Sekowska A."/>
            <person name="Tutino M.L."/>
            <person name="Vallenet D."/>
            <person name="von Heijne G."/>
            <person name="Danchin A."/>
        </authorList>
    </citation>
    <scope>NUCLEOTIDE SEQUENCE [LARGE SCALE GENOMIC DNA]</scope>
    <source>
        <strain evidence="7">TAC 125</strain>
    </source>
</reference>
<protein>
    <recommendedName>
        <fullName evidence="5">Ner winged helix-turn-helix DNA-binding domain-containing protein</fullName>
    </recommendedName>
</protein>
<dbReference type="AlphaFoldDB" id="Q3IGJ6"/>